<protein>
    <recommendedName>
        <fullName evidence="6">PAS domain-containing protein</fullName>
    </recommendedName>
</protein>
<reference evidence="7 8" key="1">
    <citation type="journal article" date="2018" name="Science">
        <title>The opium poppy genome and morphinan production.</title>
        <authorList>
            <person name="Guo L."/>
            <person name="Winzer T."/>
            <person name="Yang X."/>
            <person name="Li Y."/>
            <person name="Ning Z."/>
            <person name="He Z."/>
            <person name="Teodor R."/>
            <person name="Lu Y."/>
            <person name="Bowser T.A."/>
            <person name="Graham I.A."/>
            <person name="Ye K."/>
        </authorList>
    </citation>
    <scope>NUCLEOTIDE SEQUENCE [LARGE SCALE GENOMIC DNA]</scope>
    <source>
        <strain evidence="8">cv. HN1</strain>
        <tissue evidence="7">Leaves</tissue>
    </source>
</reference>
<evidence type="ECO:0000313" key="8">
    <source>
        <dbReference type="Proteomes" id="UP000316621"/>
    </source>
</evidence>
<keyword evidence="3" id="KW-0157">Chromophore</keyword>
<feature type="region of interest" description="Disordered" evidence="5">
    <location>
        <begin position="80"/>
        <end position="107"/>
    </location>
</feature>
<keyword evidence="1" id="KW-0600">Photoreceptor protein</keyword>
<dbReference type="STRING" id="3469.A0A4Y7J813"/>
<dbReference type="NCBIfam" id="TIGR00229">
    <property type="entry name" value="sensory_box"/>
    <property type="match status" value="1"/>
</dbReference>
<evidence type="ECO:0000256" key="4">
    <source>
        <dbReference type="ARBA" id="ARBA00023170"/>
    </source>
</evidence>
<keyword evidence="2" id="KW-0716">Sensory transduction</keyword>
<evidence type="ECO:0000256" key="5">
    <source>
        <dbReference type="SAM" id="MobiDB-lite"/>
    </source>
</evidence>
<dbReference type="Proteomes" id="UP000316621">
    <property type="component" value="Chromosome 3"/>
</dbReference>
<dbReference type="CDD" id="cd00130">
    <property type="entry name" value="PAS"/>
    <property type="match status" value="1"/>
</dbReference>
<accession>A0A4Y7J813</accession>
<proteinExistence type="predicted"/>
<evidence type="ECO:0000256" key="2">
    <source>
        <dbReference type="ARBA" id="ARBA00022606"/>
    </source>
</evidence>
<dbReference type="InterPro" id="IPR035965">
    <property type="entry name" value="PAS-like_dom_sf"/>
</dbReference>
<keyword evidence="4" id="KW-0675">Receptor</keyword>
<dbReference type="Gramene" id="RZC56202">
    <property type="protein sequence ID" value="RZC56202"/>
    <property type="gene ID" value="C5167_015050"/>
</dbReference>
<evidence type="ECO:0000313" key="7">
    <source>
        <dbReference type="EMBL" id="RZC56202.1"/>
    </source>
</evidence>
<dbReference type="Gene3D" id="3.30.450.20">
    <property type="entry name" value="PAS domain"/>
    <property type="match status" value="2"/>
</dbReference>
<keyword evidence="8" id="KW-1185">Reference proteome</keyword>
<dbReference type="GO" id="GO:0009881">
    <property type="term" value="F:photoreceptor activity"/>
    <property type="evidence" value="ECO:0007669"/>
    <property type="project" value="UniProtKB-KW"/>
</dbReference>
<sequence length="387" mass="42389">MPQVAVIILAGINLSPEAVYPSYIKPATKIGLTTTTSQEKPWKVVVASNLLDLVHAHCGSVVTGCFILNHMDTPKKIHQLEAGGGNQENEMPKLTLSETSSPDENDCGPKLGYSTQISDSNQVGRSRLASPTRKVDSWGCSGTVVCTASSREKNTADSPGRESVDLANIQSLNTLQSLGQSLHIFDRKGLVIYWNPMVEYLYGYSASEMLGRSPCWTGQFPVRNKQGRRFQVIATHTPLYDDYGTLVGIVCITCESQPFLEITSFSAPARSDLTTVNGVESQGKPWEVLTASEVLNLTSSKIKKIWTKSRTCDKIMKCELQGGNGPYVDHHSSIGSGCWSDNGERSLEEVSQGKQFGDEGESKFGICKLICCKAKEISWPWKRRAQN</sequence>
<dbReference type="SUPFAM" id="SSF55785">
    <property type="entry name" value="PYP-like sensor domain (PAS domain)"/>
    <property type="match status" value="1"/>
</dbReference>
<dbReference type="EMBL" id="CM010717">
    <property type="protein sequence ID" value="RZC56202.1"/>
    <property type="molecule type" value="Genomic_DNA"/>
</dbReference>
<feature type="domain" description="PAS" evidence="6">
    <location>
        <begin position="175"/>
        <end position="213"/>
    </location>
</feature>
<organism evidence="7 8">
    <name type="scientific">Papaver somniferum</name>
    <name type="common">Opium poppy</name>
    <dbReference type="NCBI Taxonomy" id="3469"/>
    <lineage>
        <taxon>Eukaryota</taxon>
        <taxon>Viridiplantae</taxon>
        <taxon>Streptophyta</taxon>
        <taxon>Embryophyta</taxon>
        <taxon>Tracheophyta</taxon>
        <taxon>Spermatophyta</taxon>
        <taxon>Magnoliopsida</taxon>
        <taxon>Ranunculales</taxon>
        <taxon>Papaveraceae</taxon>
        <taxon>Papaveroideae</taxon>
        <taxon>Papaver</taxon>
    </lineage>
</organism>
<name>A0A4Y7J813_PAPSO</name>
<evidence type="ECO:0000259" key="6">
    <source>
        <dbReference type="PROSITE" id="PS50112"/>
    </source>
</evidence>
<dbReference type="PROSITE" id="PS50112">
    <property type="entry name" value="PAS"/>
    <property type="match status" value="1"/>
</dbReference>
<evidence type="ECO:0000256" key="3">
    <source>
        <dbReference type="ARBA" id="ARBA00022991"/>
    </source>
</evidence>
<gene>
    <name evidence="7" type="ORF">C5167_015050</name>
</gene>
<dbReference type="AlphaFoldDB" id="A0A4Y7J813"/>
<evidence type="ECO:0000256" key="1">
    <source>
        <dbReference type="ARBA" id="ARBA00022543"/>
    </source>
</evidence>
<dbReference type="InterPro" id="IPR000014">
    <property type="entry name" value="PAS"/>
</dbReference>